<keyword evidence="3" id="KW-1185">Reference proteome</keyword>
<name>A0A9W4IBT7_PENOL</name>
<dbReference type="AlphaFoldDB" id="A0A9W4IBT7"/>
<evidence type="ECO:0008006" key="4">
    <source>
        <dbReference type="Google" id="ProtNLM"/>
    </source>
</evidence>
<evidence type="ECO:0000313" key="3">
    <source>
        <dbReference type="Proteomes" id="UP001153618"/>
    </source>
</evidence>
<dbReference type="Proteomes" id="UP001153618">
    <property type="component" value="Unassembled WGS sequence"/>
</dbReference>
<dbReference type="OrthoDB" id="4459390at2759"/>
<comment type="caution">
    <text evidence="2">The sequence shown here is derived from an EMBL/GenBank/DDBJ whole genome shotgun (WGS) entry which is preliminary data.</text>
</comment>
<evidence type="ECO:0000256" key="1">
    <source>
        <dbReference type="SAM" id="SignalP"/>
    </source>
</evidence>
<evidence type="ECO:0000313" key="2">
    <source>
        <dbReference type="EMBL" id="CAG8257849.1"/>
    </source>
</evidence>
<feature type="chain" id="PRO_5040818123" description="AA1-like domain-containing protein" evidence="1">
    <location>
        <begin position="19"/>
        <end position="153"/>
    </location>
</feature>
<protein>
    <recommendedName>
        <fullName evidence="4">AA1-like domain-containing protein</fullName>
    </recommendedName>
</protein>
<dbReference type="EMBL" id="CAJVOS010000082">
    <property type="protein sequence ID" value="CAG8257849.1"/>
    <property type="molecule type" value="Genomic_DNA"/>
</dbReference>
<keyword evidence="1" id="KW-0732">Signal</keyword>
<accession>A0A9W4IBT7</accession>
<gene>
    <name evidence="2" type="ORF">POLS_LOCUS8928</name>
</gene>
<feature type="signal peptide" evidence="1">
    <location>
        <begin position="1"/>
        <end position="18"/>
    </location>
</feature>
<organism evidence="2 3">
    <name type="scientific">Penicillium olsonii</name>
    <dbReference type="NCBI Taxonomy" id="99116"/>
    <lineage>
        <taxon>Eukaryota</taxon>
        <taxon>Fungi</taxon>
        <taxon>Dikarya</taxon>
        <taxon>Ascomycota</taxon>
        <taxon>Pezizomycotina</taxon>
        <taxon>Eurotiomycetes</taxon>
        <taxon>Eurotiomycetidae</taxon>
        <taxon>Eurotiales</taxon>
        <taxon>Aspergillaceae</taxon>
        <taxon>Penicillium</taxon>
    </lineage>
</organism>
<sequence>MKTSFATAAIAFAALVLAAPTTESRQWPYSIDSLSLKHLIESDTFDMTWTVTSRGPTGEDLGSTSCHTAWNNGGNPVGPENPETCDDATFNYWFPNGLENIESYEITVEGSAGPASATIETGPKYQCGPYTGSIGNIDEECRITNGGAFYLHQ</sequence>
<proteinExistence type="predicted"/>
<reference evidence="2" key="1">
    <citation type="submission" date="2021-07" db="EMBL/GenBank/DDBJ databases">
        <authorList>
            <person name="Branca A.L. A."/>
        </authorList>
    </citation>
    <scope>NUCLEOTIDE SEQUENCE</scope>
</reference>